<evidence type="ECO:0000313" key="2">
    <source>
        <dbReference type="EMBL" id="WVN90585.1"/>
    </source>
</evidence>
<feature type="region of interest" description="Disordered" evidence="1">
    <location>
        <begin position="326"/>
        <end position="465"/>
    </location>
</feature>
<dbReference type="Proteomes" id="UP000094043">
    <property type="component" value="Chromosome 7"/>
</dbReference>
<accession>A0A1E3I9N1</accession>
<gene>
    <name evidence="2" type="ORF">L203_105825</name>
</gene>
<feature type="region of interest" description="Disordered" evidence="1">
    <location>
        <begin position="179"/>
        <end position="232"/>
    </location>
</feature>
<evidence type="ECO:0000256" key="1">
    <source>
        <dbReference type="SAM" id="MobiDB-lite"/>
    </source>
</evidence>
<reference evidence="2" key="1">
    <citation type="submission" date="2016-06" db="EMBL/GenBank/DDBJ databases">
        <authorList>
            <person name="Cuomo C."/>
            <person name="Litvintseva A."/>
            <person name="Heitman J."/>
            <person name="Chen Y."/>
            <person name="Sun S."/>
            <person name="Springer D."/>
            <person name="Dromer F."/>
            <person name="Young S."/>
            <person name="Zeng Q."/>
            <person name="Chapman S."/>
            <person name="Gujja S."/>
            <person name="Saif S."/>
            <person name="Birren B."/>
        </authorList>
    </citation>
    <scope>NUCLEOTIDE SEQUENCE</scope>
    <source>
        <strain evidence="2">CBS 7841</strain>
    </source>
</reference>
<organism evidence="2 3">
    <name type="scientific">Cryptococcus depauperatus CBS 7841</name>
    <dbReference type="NCBI Taxonomy" id="1295531"/>
    <lineage>
        <taxon>Eukaryota</taxon>
        <taxon>Fungi</taxon>
        <taxon>Dikarya</taxon>
        <taxon>Basidiomycota</taxon>
        <taxon>Agaricomycotina</taxon>
        <taxon>Tremellomycetes</taxon>
        <taxon>Tremellales</taxon>
        <taxon>Cryptococcaceae</taxon>
        <taxon>Cryptococcus</taxon>
    </lineage>
</organism>
<feature type="compositionally biased region" description="Basic and acidic residues" evidence="1">
    <location>
        <begin position="411"/>
        <end position="422"/>
    </location>
</feature>
<feature type="compositionally biased region" description="Low complexity" evidence="1">
    <location>
        <begin position="207"/>
        <end position="216"/>
    </location>
</feature>
<dbReference type="KEGG" id="cdep:91090034"/>
<dbReference type="OrthoDB" id="79367at2759"/>
<feature type="region of interest" description="Disordered" evidence="1">
    <location>
        <begin position="282"/>
        <end position="305"/>
    </location>
</feature>
<dbReference type="VEuPathDB" id="FungiDB:L203_04974"/>
<dbReference type="Gene3D" id="1.25.40.90">
    <property type="match status" value="1"/>
</dbReference>
<dbReference type="EMBL" id="CP143790">
    <property type="protein sequence ID" value="WVN90585.1"/>
    <property type="molecule type" value="Genomic_DNA"/>
</dbReference>
<dbReference type="PROSITE" id="PS51391">
    <property type="entry name" value="CID"/>
    <property type="match status" value="1"/>
</dbReference>
<feature type="compositionally biased region" description="Low complexity" evidence="1">
    <location>
        <begin position="436"/>
        <end position="453"/>
    </location>
</feature>
<protein>
    <submittedName>
        <fullName evidence="2">Uncharacterized protein</fullName>
    </submittedName>
</protein>
<evidence type="ECO:0000313" key="3">
    <source>
        <dbReference type="Proteomes" id="UP000094043"/>
    </source>
</evidence>
<name>A0A1E3I9N1_9TREE</name>
<dbReference type="InterPro" id="IPR008942">
    <property type="entry name" value="ENTH_VHS"/>
</dbReference>
<reference evidence="2" key="2">
    <citation type="journal article" date="2022" name="Elife">
        <title>Obligate sexual reproduction of a homothallic fungus closely related to the Cryptococcus pathogenic species complex.</title>
        <authorList>
            <person name="Passer A.R."/>
            <person name="Clancey S.A."/>
            <person name="Shea T."/>
            <person name="David-Palma M."/>
            <person name="Averette A.F."/>
            <person name="Boekhout T."/>
            <person name="Porcel B.M."/>
            <person name="Nowrousian M."/>
            <person name="Cuomo C.A."/>
            <person name="Sun S."/>
            <person name="Heitman J."/>
            <person name="Coelho M.A."/>
        </authorList>
    </citation>
    <scope>NUCLEOTIDE SEQUENCE</scope>
    <source>
        <strain evidence="2">CBS 7841</strain>
    </source>
</reference>
<dbReference type="GeneID" id="91090034"/>
<proteinExistence type="predicted"/>
<dbReference type="RefSeq" id="XP_066071285.1">
    <property type="nucleotide sequence ID" value="XM_066215188.1"/>
</dbReference>
<sequence length="681" mass="73646">MAELKEFDNLLSVTIRASRLSGSKVARIAELSQMLVKEDHYLVTTFYKLNASLPPTSQARISSLYVFDAIARACRSSINRGRGKEVSKQRGKGTQAGMLLKLEGIVDSWVNGMIDDGKGGVWTEGKEKTKKIIDIWQKHGTFPQHCIDEIRNKLASTPEGSSTPAISLSGVQAKGIALGVGNAHGSGSTTPPCPPPAHLVTKHRPSSEPQSDSLSSGIFQSTAQEEPRTGELPLEIAKMLGINQSKRKLDEGNEIGLPKTAVPGGIPVDVAAILASVANSQSNLPTSQISPSSSDLAVLPPKPGQMPLPIDPAKLAVLASFAVQTQAAPAQSSPDQGRPPYGHQRQPSQPERGYQRPMRSPRSQGHKPRDRDRALVAESMGLPDRRRRYSDDWKRDGYRTGTGFHGRRRSRSPEHARRDDVRYPSSSKGRPISHTPVSVPLQSQSQPQPQLQQNGRAPPPEWMNETLHAGEDSEEDMALEDSEDEAVNVGNISNKGGPASSASMPANVPFGQRPPFLPPQQQYNTQHPQPPVAANAAISQPSQNLMTLQNFSLQAFNPSLSESWALLGEAWKNTTGKEPEQVELMHWLATRQAMDMTSMGATGLMGNMPDMGQQSMAEGLDAGAAMPGMAMGQLEQMSATNSVPQQGPQGQMSGQMIGVNGHGMEQWDLQRQWGDVNEQGF</sequence>
<dbReference type="AlphaFoldDB" id="A0A1E3I9N1"/>
<reference evidence="2" key="3">
    <citation type="submission" date="2024-01" db="EMBL/GenBank/DDBJ databases">
        <authorList>
            <person name="Coelho M.A."/>
            <person name="David-Palma M."/>
            <person name="Shea T."/>
            <person name="Sun S."/>
            <person name="Cuomo C.A."/>
            <person name="Heitman J."/>
        </authorList>
    </citation>
    <scope>NUCLEOTIDE SEQUENCE</scope>
    <source>
        <strain evidence="2">CBS 7841</strain>
    </source>
</reference>
<feature type="compositionally biased region" description="Polar residues" evidence="1">
    <location>
        <begin position="282"/>
        <end position="295"/>
    </location>
</feature>
<keyword evidence="3" id="KW-1185">Reference proteome</keyword>
<dbReference type="InterPro" id="IPR006569">
    <property type="entry name" value="CID_dom"/>
</dbReference>
<feature type="compositionally biased region" description="Polar residues" evidence="1">
    <location>
        <begin position="326"/>
        <end position="335"/>
    </location>
</feature>
<feature type="compositionally biased region" description="Basic and acidic residues" evidence="1">
    <location>
        <begin position="389"/>
        <end position="398"/>
    </location>
</feature>